<dbReference type="SMART" id="SM00248">
    <property type="entry name" value="ANK"/>
    <property type="match status" value="1"/>
</dbReference>
<dbReference type="Pfam" id="PF12796">
    <property type="entry name" value="Ank_2"/>
    <property type="match status" value="1"/>
</dbReference>
<organism evidence="4 5">
    <name type="scientific">Plutella xylostella</name>
    <name type="common">Diamondback moth</name>
    <name type="synonym">Plutella maculipennis</name>
    <dbReference type="NCBI Taxonomy" id="51655"/>
    <lineage>
        <taxon>Eukaryota</taxon>
        <taxon>Metazoa</taxon>
        <taxon>Ecdysozoa</taxon>
        <taxon>Arthropoda</taxon>
        <taxon>Hexapoda</taxon>
        <taxon>Insecta</taxon>
        <taxon>Pterygota</taxon>
        <taxon>Neoptera</taxon>
        <taxon>Endopterygota</taxon>
        <taxon>Lepidoptera</taxon>
        <taxon>Glossata</taxon>
        <taxon>Ditrysia</taxon>
        <taxon>Yponomeutoidea</taxon>
        <taxon>Plutellidae</taxon>
        <taxon>Plutella</taxon>
    </lineage>
</organism>
<dbReference type="PANTHER" id="PTHR24123:SF141">
    <property type="entry name" value="ANKYRIN 2, ISOFORM U"/>
    <property type="match status" value="1"/>
</dbReference>
<evidence type="ECO:0000313" key="5">
    <source>
        <dbReference type="Proteomes" id="UP000823941"/>
    </source>
</evidence>
<dbReference type="SUPFAM" id="SSF48403">
    <property type="entry name" value="Ankyrin repeat"/>
    <property type="match status" value="1"/>
</dbReference>
<dbReference type="PROSITE" id="PS50297">
    <property type="entry name" value="ANK_REP_REGION"/>
    <property type="match status" value="1"/>
</dbReference>
<gene>
    <name evidence="4" type="ORF">JYU34_022566</name>
</gene>
<dbReference type="Gene3D" id="1.25.40.20">
    <property type="entry name" value="Ankyrin repeat-containing domain"/>
    <property type="match status" value="1"/>
</dbReference>
<dbReference type="EMBL" id="JAHIBW010000034">
    <property type="protein sequence ID" value="KAG7295019.1"/>
    <property type="molecule type" value="Genomic_DNA"/>
</dbReference>
<dbReference type="InterPro" id="IPR036770">
    <property type="entry name" value="Ankyrin_rpt-contain_sf"/>
</dbReference>
<name>A0ABQ7PPV8_PLUXY</name>
<evidence type="ECO:0000313" key="4">
    <source>
        <dbReference type="EMBL" id="KAG7295019.1"/>
    </source>
</evidence>
<proteinExistence type="predicted"/>
<feature type="repeat" description="ANK" evidence="3">
    <location>
        <begin position="31"/>
        <end position="63"/>
    </location>
</feature>
<evidence type="ECO:0000256" key="1">
    <source>
        <dbReference type="ARBA" id="ARBA00022737"/>
    </source>
</evidence>
<keyword evidence="1" id="KW-0677">Repeat</keyword>
<reference evidence="4 5" key="1">
    <citation type="submission" date="2021-06" db="EMBL/GenBank/DDBJ databases">
        <title>A haploid diamondback moth (Plutella xylostella L.) genome assembly resolves 31 chromosomes and identifies a diamide resistance mutation.</title>
        <authorList>
            <person name="Ward C.M."/>
            <person name="Perry K.D."/>
            <person name="Baker G."/>
            <person name="Powis K."/>
            <person name="Heckel D.G."/>
            <person name="Baxter S.W."/>
        </authorList>
    </citation>
    <scope>NUCLEOTIDE SEQUENCE [LARGE SCALE GENOMIC DNA]</scope>
    <source>
        <strain evidence="4 5">LV</strain>
        <tissue evidence="4">Single pupa</tissue>
    </source>
</reference>
<evidence type="ECO:0000256" key="2">
    <source>
        <dbReference type="ARBA" id="ARBA00023043"/>
    </source>
</evidence>
<dbReference type="PANTHER" id="PTHR24123">
    <property type="entry name" value="ANKYRIN REPEAT-CONTAINING"/>
    <property type="match status" value="1"/>
</dbReference>
<dbReference type="InterPro" id="IPR002110">
    <property type="entry name" value="Ankyrin_rpt"/>
</dbReference>
<dbReference type="Proteomes" id="UP000823941">
    <property type="component" value="Unassembled WGS sequence"/>
</dbReference>
<protein>
    <submittedName>
        <fullName evidence="4">Uncharacterized protein</fullName>
    </submittedName>
</protein>
<comment type="caution">
    <text evidence="4">The sequence shown here is derived from an EMBL/GenBank/DDBJ whole genome shotgun (WGS) entry which is preliminary data.</text>
</comment>
<evidence type="ECO:0000256" key="3">
    <source>
        <dbReference type="PROSITE-ProRule" id="PRU00023"/>
    </source>
</evidence>
<dbReference type="InterPro" id="IPR051165">
    <property type="entry name" value="Multifunctional_ANK_Repeat"/>
</dbReference>
<dbReference type="PROSITE" id="PS50088">
    <property type="entry name" value="ANK_REPEAT"/>
    <property type="match status" value="1"/>
</dbReference>
<keyword evidence="5" id="KW-1185">Reference proteome</keyword>
<keyword evidence="2 3" id="KW-0040">ANK repeat</keyword>
<accession>A0ABQ7PPV8</accession>
<sequence>MCPITLHITFFKRFPVENPQKLFFTQAVAKNGHTPLHIAARKNQMETAATLLEYGAITNAESKAGFTPLHLAAQQV</sequence>